<comment type="subcellular location">
    <subcellularLocation>
        <location evidence="1">Membrane</location>
        <topology evidence="1">Multi-pass membrane protein</topology>
    </subcellularLocation>
</comment>
<dbReference type="AlphaFoldDB" id="K9YNT1"/>
<proteinExistence type="inferred from homology"/>
<keyword evidence="4 6" id="KW-1133">Transmembrane helix</keyword>
<keyword evidence="5 6" id="KW-0472">Membrane</keyword>
<evidence type="ECO:0000256" key="1">
    <source>
        <dbReference type="ARBA" id="ARBA00004141"/>
    </source>
</evidence>
<feature type="transmembrane region" description="Helical" evidence="6">
    <location>
        <begin position="197"/>
        <end position="219"/>
    </location>
</feature>
<reference evidence="8" key="1">
    <citation type="journal article" date="2013" name="Proc. Natl. Acad. Sci. U.S.A.">
        <title>Improving the coverage of the cyanobacterial phylum using diversity-driven genome sequencing.</title>
        <authorList>
            <person name="Shih P.M."/>
            <person name="Wu D."/>
            <person name="Latifi A."/>
            <person name="Axen S.D."/>
            <person name="Fewer D.P."/>
            <person name="Talla E."/>
            <person name="Calteau A."/>
            <person name="Cai F."/>
            <person name="Tandeau de Marsac N."/>
            <person name="Rippka R."/>
            <person name="Herdman M."/>
            <person name="Sivonen K."/>
            <person name="Coursin T."/>
            <person name="Laurent T."/>
            <person name="Goodwin L."/>
            <person name="Nolan M."/>
            <person name="Davenport K.W."/>
            <person name="Han C.S."/>
            <person name="Rubin E.M."/>
            <person name="Eisen J.A."/>
            <person name="Woyke T."/>
            <person name="Gugger M."/>
            <person name="Kerfeld C.A."/>
        </authorList>
    </citation>
    <scope>NUCLEOTIDE SEQUENCE [LARGE SCALE GENOMIC DNA]</scope>
    <source>
        <strain evidence="8">ATCC 29140 / PCC 7202</strain>
    </source>
</reference>
<organism evidence="7 8">
    <name type="scientific">Cyanobacterium stanieri (strain ATCC 29140 / PCC 7202)</name>
    <dbReference type="NCBI Taxonomy" id="292563"/>
    <lineage>
        <taxon>Bacteria</taxon>
        <taxon>Bacillati</taxon>
        <taxon>Cyanobacteriota</taxon>
        <taxon>Cyanophyceae</taxon>
        <taxon>Oscillatoriophycideae</taxon>
        <taxon>Chroococcales</taxon>
        <taxon>Geminocystaceae</taxon>
        <taxon>Cyanobacterium</taxon>
    </lineage>
</organism>
<dbReference type="PANTHER" id="PTHR21716">
    <property type="entry name" value="TRANSMEMBRANE PROTEIN"/>
    <property type="match status" value="1"/>
</dbReference>
<evidence type="ECO:0000313" key="7">
    <source>
        <dbReference type="EMBL" id="AFZ48107.1"/>
    </source>
</evidence>
<feature type="transmembrane region" description="Helical" evidence="6">
    <location>
        <begin position="261"/>
        <end position="280"/>
    </location>
</feature>
<evidence type="ECO:0000256" key="4">
    <source>
        <dbReference type="ARBA" id="ARBA00022989"/>
    </source>
</evidence>
<evidence type="ECO:0000313" key="8">
    <source>
        <dbReference type="Proteomes" id="UP000010483"/>
    </source>
</evidence>
<keyword evidence="8" id="KW-1185">Reference proteome</keyword>
<evidence type="ECO:0000256" key="2">
    <source>
        <dbReference type="ARBA" id="ARBA00009773"/>
    </source>
</evidence>
<dbReference type="Proteomes" id="UP000010483">
    <property type="component" value="Chromosome"/>
</dbReference>
<name>K9YNT1_CYASC</name>
<comment type="similarity">
    <text evidence="2">Belongs to the autoinducer-2 exporter (AI-2E) (TC 2.A.86) family.</text>
</comment>
<keyword evidence="3 6" id="KW-0812">Transmembrane</keyword>
<evidence type="ECO:0008006" key="9">
    <source>
        <dbReference type="Google" id="ProtNLM"/>
    </source>
</evidence>
<evidence type="ECO:0000256" key="3">
    <source>
        <dbReference type="ARBA" id="ARBA00022692"/>
    </source>
</evidence>
<dbReference type="Pfam" id="PF01594">
    <property type="entry name" value="AI-2E_transport"/>
    <property type="match status" value="1"/>
</dbReference>
<evidence type="ECO:0000256" key="5">
    <source>
        <dbReference type="ARBA" id="ARBA00023136"/>
    </source>
</evidence>
<dbReference type="InterPro" id="IPR002549">
    <property type="entry name" value="AI-2E-like"/>
</dbReference>
<dbReference type="HOGENOM" id="CLU_031275_1_1_3"/>
<protein>
    <recommendedName>
        <fullName evidence="9">Permease</fullName>
    </recommendedName>
</protein>
<dbReference type="KEGG" id="csn:Cyast_2157"/>
<accession>K9YNT1</accession>
<dbReference type="BioCyc" id="CSTA292563:G1353-2162-MONOMER"/>
<dbReference type="GO" id="GO:0055085">
    <property type="term" value="P:transmembrane transport"/>
    <property type="evidence" value="ECO:0007669"/>
    <property type="project" value="TreeGrafter"/>
</dbReference>
<feature type="transmembrane region" description="Helical" evidence="6">
    <location>
        <begin position="20"/>
        <end position="43"/>
    </location>
</feature>
<feature type="transmembrane region" description="Helical" evidence="6">
    <location>
        <begin position="136"/>
        <end position="162"/>
    </location>
</feature>
<dbReference type="PANTHER" id="PTHR21716:SF62">
    <property type="entry name" value="TRANSPORT PROTEIN YDBI-RELATED"/>
    <property type="match status" value="1"/>
</dbReference>
<dbReference type="PATRIC" id="fig|292563.3.peg.2252"/>
<gene>
    <name evidence="7" type="ordered locus">Cyast_2157</name>
</gene>
<evidence type="ECO:0000256" key="6">
    <source>
        <dbReference type="SAM" id="Phobius"/>
    </source>
</evidence>
<feature type="transmembrane region" description="Helical" evidence="6">
    <location>
        <begin position="225"/>
        <end position="254"/>
    </location>
</feature>
<feature type="transmembrane region" description="Helical" evidence="6">
    <location>
        <begin position="300"/>
        <end position="321"/>
    </location>
</feature>
<dbReference type="eggNOG" id="COG0628">
    <property type="taxonomic scope" value="Bacteria"/>
</dbReference>
<dbReference type="EMBL" id="CP003940">
    <property type="protein sequence ID" value="AFZ48107.1"/>
    <property type="molecule type" value="Genomic_DNA"/>
</dbReference>
<sequence length="338" mass="38601">MNFGQSIGFLVFLISLYVVWQIRQLILLIFMAMIFAVAFNRLVRFLLSFNFSRKYATLFVSVLSLIIINILVVVILPPFVEQFQLLINSLPRVWEAINPTLEEFYSNYLEGTFFIPSFNDIISNYSSLGSDLVNNFLVVFSNVVAVTLQILFVVFLTVVFLLNPRRYRHYCLKLFPSFYRRRAAEIFDKSEVAIVSWLNGILINCLFIGSLSGIGLLVFQVKLVLVHALLAGLLNFIPNIGPAISVVFPVMIALLDSPWKIVAILIWYFIIQNIESYWLTPKVMAHKVSLLPAVTLFAQIFFAQAFGVIGLLLALPLTVVVKTWVDELLFKDILDRWV</sequence>
<feature type="transmembrane region" description="Helical" evidence="6">
    <location>
        <begin position="55"/>
        <end position="80"/>
    </location>
</feature>
<dbReference type="GO" id="GO:0016020">
    <property type="term" value="C:membrane"/>
    <property type="evidence" value="ECO:0007669"/>
    <property type="project" value="UniProtKB-SubCell"/>
</dbReference>